<dbReference type="Gene3D" id="3.60.21.10">
    <property type="match status" value="1"/>
</dbReference>
<dbReference type="GO" id="GO:0016787">
    <property type="term" value="F:hydrolase activity"/>
    <property type="evidence" value="ECO:0007669"/>
    <property type="project" value="InterPro"/>
</dbReference>
<organism evidence="2 3">
    <name type="scientific">Pycnococcus provasolii</name>
    <dbReference type="NCBI Taxonomy" id="41880"/>
    <lineage>
        <taxon>Eukaryota</taxon>
        <taxon>Viridiplantae</taxon>
        <taxon>Chlorophyta</taxon>
        <taxon>Pseudoscourfieldiophyceae</taxon>
        <taxon>Pseudoscourfieldiales</taxon>
        <taxon>Pycnococcaceae</taxon>
        <taxon>Pycnococcus</taxon>
    </lineage>
</organism>
<dbReference type="Pfam" id="PF00149">
    <property type="entry name" value="Metallophos"/>
    <property type="match status" value="1"/>
</dbReference>
<evidence type="ECO:0000259" key="1">
    <source>
        <dbReference type="Pfam" id="PF00149"/>
    </source>
</evidence>
<dbReference type="InterPro" id="IPR029052">
    <property type="entry name" value="Metallo-depent_PP-like"/>
</dbReference>
<feature type="domain" description="Calcineurin-like phosphoesterase" evidence="1">
    <location>
        <begin position="227"/>
        <end position="317"/>
    </location>
</feature>
<proteinExistence type="predicted"/>
<dbReference type="InterPro" id="IPR004843">
    <property type="entry name" value="Calcineurin-like_PHP"/>
</dbReference>
<dbReference type="Proteomes" id="UP000660262">
    <property type="component" value="Unassembled WGS sequence"/>
</dbReference>
<dbReference type="PANTHER" id="PTHR47680:SF2">
    <property type="entry name" value="SHEWANELLA-LIKE PROTEIN PHOSPHATASE 2"/>
    <property type="match status" value="1"/>
</dbReference>
<evidence type="ECO:0000313" key="2">
    <source>
        <dbReference type="EMBL" id="GHP05424.1"/>
    </source>
</evidence>
<comment type="caution">
    <text evidence="2">The sequence shown here is derived from an EMBL/GenBank/DDBJ whole genome shotgun (WGS) entry which is preliminary data.</text>
</comment>
<sequence>MMIRMTILVYRVFPPPYQHILPARTYLGNYRPSLVPPARTMRMFRHTHGLASYPTCGSVGALSAALSAAISAYCLLKSPQGFLGEERRQQCYVQESEEEEEELSLSSSSPHTLMTRLRASSSFDVVPLGVGVIQAEAALPSSGSTAADLKTWRNQRRREVEQNPKAPCQATAAPLFGRFIDHFLDTAHAGGGMVAPPPPPPPARRPHDMPLYTKQGVPTFILPTRQRVVAIGDLHGDLGKSKEAFRLAGLIDKDGHWSGGKTLVVQVGDQLDRGDDEIALLYWLERLKYEAHNAGGMLVTMNGNHETMNVSGHFRYATPGAMASYERWRALERLGERVKGGAKYAGRRDAGRASSVDAAAIAPPMELVGEPAGTMARFEALQPGGPITLRFLAPQPTVLVVGSSVFVHAGLLPGHVEQGLNFINAATCEWMRGHLAVPNFLLGRHAVVWTRAFSHIRRDRTDCATLTESLSALRQTNQAPFASRMIMGHTIQQPGGLNSACNGAALRVDVGLSKGCGDAPPEVLEILDDGRGGVRRVSKPTHVGDLLVE</sequence>
<dbReference type="AlphaFoldDB" id="A0A830HEF2"/>
<evidence type="ECO:0000313" key="3">
    <source>
        <dbReference type="Proteomes" id="UP000660262"/>
    </source>
</evidence>
<reference evidence="2" key="1">
    <citation type="submission" date="2020-10" db="EMBL/GenBank/DDBJ databases">
        <title>Unveiling of a novel bifunctional photoreceptor, Dualchrome1, isolated from a cosmopolitan green alga.</title>
        <authorList>
            <person name="Suzuki S."/>
            <person name="Kawachi M."/>
        </authorList>
    </citation>
    <scope>NUCLEOTIDE SEQUENCE</scope>
    <source>
        <strain evidence="2">NIES 2893</strain>
    </source>
</reference>
<protein>
    <recommendedName>
        <fullName evidence="1">Calcineurin-like phosphoesterase domain-containing protein</fullName>
    </recommendedName>
</protein>
<accession>A0A830HEF2</accession>
<dbReference type="PANTHER" id="PTHR47680">
    <property type="entry name" value="SHEWANELLA-LIKE PROTEIN PHOSPHATASE 2"/>
    <property type="match status" value="1"/>
</dbReference>
<gene>
    <name evidence="2" type="ORF">PPROV_000417500</name>
</gene>
<name>A0A830HEF2_9CHLO</name>
<keyword evidence="3" id="KW-1185">Reference proteome</keyword>
<dbReference type="EMBL" id="BNJQ01000010">
    <property type="protein sequence ID" value="GHP05424.1"/>
    <property type="molecule type" value="Genomic_DNA"/>
</dbReference>
<dbReference type="SUPFAM" id="SSF56300">
    <property type="entry name" value="Metallo-dependent phosphatases"/>
    <property type="match status" value="1"/>
</dbReference>
<dbReference type="OrthoDB" id="5976022at2759"/>